<dbReference type="Gene3D" id="3.90.1510.10">
    <property type="entry name" value="Glycerate kinase, domain 2"/>
    <property type="match status" value="1"/>
</dbReference>
<dbReference type="Pfam" id="PF02595">
    <property type="entry name" value="Gly_kinase"/>
    <property type="match status" value="1"/>
</dbReference>
<comment type="similarity">
    <text evidence="1">Belongs to the glycerate kinase type-1 family.</text>
</comment>
<evidence type="ECO:0000256" key="3">
    <source>
        <dbReference type="ARBA" id="ARBA00022777"/>
    </source>
</evidence>
<proteinExistence type="inferred from homology"/>
<dbReference type="RefSeq" id="WP_204919333.1">
    <property type="nucleotide sequence ID" value="NZ_BAAAQP010000003.1"/>
</dbReference>
<dbReference type="EMBL" id="JAFBCF010000001">
    <property type="protein sequence ID" value="MBM7800119.1"/>
    <property type="molecule type" value="Genomic_DNA"/>
</dbReference>
<keyword evidence="5" id="KW-1185">Reference proteome</keyword>
<evidence type="ECO:0000256" key="1">
    <source>
        <dbReference type="ARBA" id="ARBA00006284"/>
    </source>
</evidence>
<protein>
    <submittedName>
        <fullName evidence="4">Glycerate kinase</fullName>
        <ecNumber evidence="4">2.7.1.31</ecNumber>
    </submittedName>
</protein>
<name>A0ABS2RQC0_9ACTN</name>
<reference evidence="4 5" key="1">
    <citation type="submission" date="2021-01" db="EMBL/GenBank/DDBJ databases">
        <title>Sequencing the genomes of 1000 actinobacteria strains.</title>
        <authorList>
            <person name="Klenk H.-P."/>
        </authorList>
    </citation>
    <scope>NUCLEOTIDE SEQUENCE [LARGE SCALE GENOMIC DNA]</scope>
    <source>
        <strain evidence="4 5">DSM 18662</strain>
    </source>
</reference>
<dbReference type="PANTHER" id="PTHR21599">
    <property type="entry name" value="GLYCERATE KINASE"/>
    <property type="match status" value="1"/>
</dbReference>
<dbReference type="InterPro" id="IPR036129">
    <property type="entry name" value="Glycerate_kinase_sf"/>
</dbReference>
<keyword evidence="2 4" id="KW-0808">Transferase</keyword>
<dbReference type="EC" id="2.7.1.31" evidence="4"/>
<evidence type="ECO:0000313" key="4">
    <source>
        <dbReference type="EMBL" id="MBM7800119.1"/>
    </source>
</evidence>
<dbReference type="InterPro" id="IPR018197">
    <property type="entry name" value="Glycerate_kinase_RE-like"/>
</dbReference>
<evidence type="ECO:0000313" key="5">
    <source>
        <dbReference type="Proteomes" id="UP000704762"/>
    </source>
</evidence>
<gene>
    <name evidence="4" type="ORF">JOE57_003040</name>
</gene>
<dbReference type="GO" id="GO:0008887">
    <property type="term" value="F:glycerate kinase activity"/>
    <property type="evidence" value="ECO:0007669"/>
    <property type="project" value="UniProtKB-EC"/>
</dbReference>
<comment type="caution">
    <text evidence="4">The sequence shown here is derived from an EMBL/GenBank/DDBJ whole genome shotgun (WGS) entry which is preliminary data.</text>
</comment>
<accession>A0ABS2RQC0</accession>
<dbReference type="InterPro" id="IPR004381">
    <property type="entry name" value="Glycerate_kinase"/>
</dbReference>
<evidence type="ECO:0000256" key="2">
    <source>
        <dbReference type="ARBA" id="ARBA00022679"/>
    </source>
</evidence>
<dbReference type="SUPFAM" id="SSF110738">
    <property type="entry name" value="Glycerate kinase I"/>
    <property type="match status" value="1"/>
</dbReference>
<dbReference type="InterPro" id="IPR018193">
    <property type="entry name" value="Glyc_kinase_flavodox-like_fold"/>
</dbReference>
<sequence>MRVVVAVDSIGAMSSARAGTAIAEGWPDAEVAVVPMGEAGRGFAQAVADQWGSDLVSGVLDDLIVNLTVGADALLVAPEPPSAQPSTGIDLHGSSVGLGRALRQALQNAATRPARILVDLTAARCHDGGAGLLAALGATADVPLDAGVAALGDLTRLDLDPVIELLGDAELIGVVPGDQTEQLLVGLRGITSLKGREAGDDPARLLATDASLERLARLARPEVLDLPGVGACGGTGMAIAALGGRILSGPAFTAELADLAATVRRADLVVTGCGVFDFAGRGGGVVAEAARQAGAALCPCIVVAGEVLIGGREMRTMGIESAYAVRDSAGDDPTGGDTTAAELAATSRRIARSWSW</sequence>
<dbReference type="Gene3D" id="3.40.50.10350">
    <property type="entry name" value="Glycerate kinase, domain 1"/>
    <property type="match status" value="1"/>
</dbReference>
<dbReference type="Proteomes" id="UP000704762">
    <property type="component" value="Unassembled WGS sequence"/>
</dbReference>
<keyword evidence="3 4" id="KW-0418">Kinase</keyword>
<organism evidence="4 5">
    <name type="scientific">Microlunatus panaciterrae</name>
    <dbReference type="NCBI Taxonomy" id="400768"/>
    <lineage>
        <taxon>Bacteria</taxon>
        <taxon>Bacillati</taxon>
        <taxon>Actinomycetota</taxon>
        <taxon>Actinomycetes</taxon>
        <taxon>Propionibacteriales</taxon>
        <taxon>Propionibacteriaceae</taxon>
        <taxon>Microlunatus</taxon>
    </lineage>
</organism>
<dbReference type="PANTHER" id="PTHR21599:SF0">
    <property type="entry name" value="GLYCERATE KINASE"/>
    <property type="match status" value="1"/>
</dbReference>